<evidence type="ECO:0000256" key="3">
    <source>
        <dbReference type="ARBA" id="ARBA00022723"/>
    </source>
</evidence>
<proteinExistence type="inferred from homology"/>
<dbReference type="InterPro" id="IPR003960">
    <property type="entry name" value="ATPase_AAA_CS"/>
</dbReference>
<keyword evidence="10" id="KW-0175">Coiled coil</keyword>
<keyword evidence="9" id="KW-0067">ATP-binding</keyword>
<gene>
    <name evidence="13" type="ORF">F3Y22_tig00013960pilonHSYRG00107</name>
</gene>
<reference evidence="13" key="1">
    <citation type="submission" date="2019-09" db="EMBL/GenBank/DDBJ databases">
        <title>Draft genome information of white flower Hibiscus syriacus.</title>
        <authorList>
            <person name="Kim Y.-M."/>
        </authorList>
    </citation>
    <scope>NUCLEOTIDE SEQUENCE [LARGE SCALE GENOMIC DNA]</scope>
    <source>
        <strain evidence="13">YM2019G1</strain>
    </source>
</reference>
<comment type="caution">
    <text evidence="13">The sequence shown here is derived from an EMBL/GenBank/DDBJ whole genome shotgun (WGS) entry which is preliminary data.</text>
</comment>
<name>A0A6A3C083_HIBSY</name>
<feature type="coiled-coil region" evidence="10">
    <location>
        <begin position="162"/>
        <end position="196"/>
    </location>
</feature>
<dbReference type="GO" id="GO:0009535">
    <property type="term" value="C:chloroplast thylakoid membrane"/>
    <property type="evidence" value="ECO:0007669"/>
    <property type="project" value="UniProtKB-SubCell"/>
</dbReference>
<keyword evidence="4" id="KW-0378">Hydrolase</keyword>
<dbReference type="GO" id="GO:0004176">
    <property type="term" value="F:ATP-dependent peptidase activity"/>
    <property type="evidence" value="ECO:0007669"/>
    <property type="project" value="InterPro"/>
</dbReference>
<dbReference type="GO" id="GO:0006508">
    <property type="term" value="P:proteolysis"/>
    <property type="evidence" value="ECO:0007669"/>
    <property type="project" value="UniProtKB-KW"/>
</dbReference>
<evidence type="ECO:0000313" key="13">
    <source>
        <dbReference type="EMBL" id="KAE8722470.1"/>
    </source>
</evidence>
<keyword evidence="14" id="KW-1185">Reference proteome</keyword>
<evidence type="ECO:0000313" key="14">
    <source>
        <dbReference type="Proteomes" id="UP000436088"/>
    </source>
</evidence>
<dbReference type="Pfam" id="PF01434">
    <property type="entry name" value="Peptidase_M41"/>
    <property type="match status" value="1"/>
</dbReference>
<dbReference type="Pfam" id="PF00004">
    <property type="entry name" value="AAA"/>
    <property type="match status" value="1"/>
</dbReference>
<evidence type="ECO:0000256" key="5">
    <source>
        <dbReference type="ARBA" id="ARBA00022833"/>
    </source>
</evidence>
<comment type="cofactor">
    <cofactor evidence="1">
        <name>Zn(2+)</name>
        <dbReference type="ChEBI" id="CHEBI:29105"/>
    </cofactor>
</comment>
<dbReference type="InterPro" id="IPR003959">
    <property type="entry name" value="ATPase_AAA_core"/>
</dbReference>
<dbReference type="InterPro" id="IPR000642">
    <property type="entry name" value="Peptidase_M41"/>
</dbReference>
<evidence type="ECO:0000256" key="10">
    <source>
        <dbReference type="SAM" id="Coils"/>
    </source>
</evidence>
<sequence>MDGFEQNEGIILMGATNLPDILDPALTRPGRFDRHIVVPNPDSGHAIVAFNTEGALPIHKATIMPRGSAVGMLTQLPSTDETSISKKQLLARLDVCMGGRVAEELIFGQDHITTGASSDLLSATELAQYMVSSCGMSDAIGPVNIKERPSSEMQSRIDAEVVKLLREAYDRVKALLKKQEKALHELADALLEYETLDAEEIKRILLPHRGPFPERQEQQEEGELVLA</sequence>
<keyword evidence="7 13" id="KW-0482">Metalloprotease</keyword>
<evidence type="ECO:0000256" key="9">
    <source>
        <dbReference type="RuleBase" id="RU003651"/>
    </source>
</evidence>
<dbReference type="AlphaFoldDB" id="A0A6A3C083"/>
<dbReference type="PROSITE" id="PS00674">
    <property type="entry name" value="AAA"/>
    <property type="match status" value="1"/>
</dbReference>
<comment type="subcellular location">
    <subcellularLocation>
        <location evidence="8">Plastid</location>
        <location evidence="8">Chloroplast thylakoid membrane</location>
        <topology evidence="8">Single-pass membrane protein</topology>
        <orientation evidence="8">Stromal side</orientation>
    </subcellularLocation>
</comment>
<keyword evidence="3" id="KW-0479">Metal-binding</keyword>
<dbReference type="GO" id="GO:0016887">
    <property type="term" value="F:ATP hydrolysis activity"/>
    <property type="evidence" value="ECO:0007669"/>
    <property type="project" value="InterPro"/>
</dbReference>
<feature type="domain" description="ATPase AAA-type core" evidence="11">
    <location>
        <begin position="1"/>
        <end position="39"/>
    </location>
</feature>
<evidence type="ECO:0000259" key="11">
    <source>
        <dbReference type="Pfam" id="PF00004"/>
    </source>
</evidence>
<dbReference type="SUPFAM" id="SSF52540">
    <property type="entry name" value="P-loop containing nucleoside triphosphate hydrolases"/>
    <property type="match status" value="1"/>
</dbReference>
<comment type="similarity">
    <text evidence="9">Belongs to the AAA ATPase family.</text>
</comment>
<dbReference type="GO" id="GO:0005524">
    <property type="term" value="F:ATP binding"/>
    <property type="evidence" value="ECO:0007669"/>
    <property type="project" value="UniProtKB-KW"/>
</dbReference>
<keyword evidence="6" id="KW-0809">Transit peptide</keyword>
<evidence type="ECO:0000256" key="1">
    <source>
        <dbReference type="ARBA" id="ARBA00001947"/>
    </source>
</evidence>
<dbReference type="PANTHER" id="PTHR23076">
    <property type="entry name" value="METALLOPROTEASE M41 FTSH"/>
    <property type="match status" value="1"/>
</dbReference>
<evidence type="ECO:0000259" key="12">
    <source>
        <dbReference type="Pfam" id="PF01434"/>
    </source>
</evidence>
<protein>
    <submittedName>
        <fullName evidence="13">ATP-dependent zinc metalloprotease FTSH 4</fullName>
    </submittedName>
</protein>
<organism evidence="13 14">
    <name type="scientific">Hibiscus syriacus</name>
    <name type="common">Rose of Sharon</name>
    <dbReference type="NCBI Taxonomy" id="106335"/>
    <lineage>
        <taxon>Eukaryota</taxon>
        <taxon>Viridiplantae</taxon>
        <taxon>Streptophyta</taxon>
        <taxon>Embryophyta</taxon>
        <taxon>Tracheophyta</taxon>
        <taxon>Spermatophyta</taxon>
        <taxon>Magnoliopsida</taxon>
        <taxon>eudicotyledons</taxon>
        <taxon>Gunneridae</taxon>
        <taxon>Pentapetalae</taxon>
        <taxon>rosids</taxon>
        <taxon>malvids</taxon>
        <taxon>Malvales</taxon>
        <taxon>Malvaceae</taxon>
        <taxon>Malvoideae</taxon>
        <taxon>Hibiscus</taxon>
    </lineage>
</organism>
<evidence type="ECO:0000256" key="8">
    <source>
        <dbReference type="ARBA" id="ARBA00060455"/>
    </source>
</evidence>
<dbReference type="InterPro" id="IPR027417">
    <property type="entry name" value="P-loop_NTPase"/>
</dbReference>
<dbReference type="PANTHER" id="PTHR23076:SF97">
    <property type="entry name" value="ATP-DEPENDENT ZINC METALLOPROTEASE YME1L1"/>
    <property type="match status" value="1"/>
</dbReference>
<evidence type="ECO:0000256" key="7">
    <source>
        <dbReference type="ARBA" id="ARBA00023049"/>
    </source>
</evidence>
<keyword evidence="5" id="KW-0862">Zinc</keyword>
<dbReference type="GO" id="GO:0045037">
    <property type="term" value="P:protein import into chloroplast stroma"/>
    <property type="evidence" value="ECO:0007669"/>
    <property type="project" value="TreeGrafter"/>
</dbReference>
<dbReference type="SUPFAM" id="SSF140990">
    <property type="entry name" value="FtsH protease domain-like"/>
    <property type="match status" value="1"/>
</dbReference>
<dbReference type="EMBL" id="VEPZ02000561">
    <property type="protein sequence ID" value="KAE8722470.1"/>
    <property type="molecule type" value="Genomic_DNA"/>
</dbReference>
<dbReference type="GO" id="GO:0004222">
    <property type="term" value="F:metalloendopeptidase activity"/>
    <property type="evidence" value="ECO:0007669"/>
    <property type="project" value="InterPro"/>
</dbReference>
<dbReference type="GO" id="GO:0046872">
    <property type="term" value="F:metal ion binding"/>
    <property type="evidence" value="ECO:0007669"/>
    <property type="project" value="UniProtKB-KW"/>
</dbReference>
<keyword evidence="2" id="KW-0645">Protease</keyword>
<evidence type="ECO:0000256" key="6">
    <source>
        <dbReference type="ARBA" id="ARBA00022946"/>
    </source>
</evidence>
<feature type="domain" description="Peptidase M41" evidence="12">
    <location>
        <begin position="42"/>
        <end position="204"/>
    </location>
</feature>
<dbReference type="Gene3D" id="1.20.58.760">
    <property type="entry name" value="Peptidase M41"/>
    <property type="match status" value="1"/>
</dbReference>
<dbReference type="InterPro" id="IPR037219">
    <property type="entry name" value="Peptidase_M41-like"/>
</dbReference>
<accession>A0A6A3C083</accession>
<evidence type="ECO:0000256" key="2">
    <source>
        <dbReference type="ARBA" id="ARBA00022670"/>
    </source>
</evidence>
<evidence type="ECO:0000256" key="4">
    <source>
        <dbReference type="ARBA" id="ARBA00022801"/>
    </source>
</evidence>
<dbReference type="Gene3D" id="3.40.50.300">
    <property type="entry name" value="P-loop containing nucleotide triphosphate hydrolases"/>
    <property type="match status" value="1"/>
</dbReference>
<dbReference type="Proteomes" id="UP000436088">
    <property type="component" value="Unassembled WGS sequence"/>
</dbReference>
<dbReference type="FunFam" id="1.20.58.760:FF:000001">
    <property type="entry name" value="ATP-dependent zinc metalloprotease FtsH"/>
    <property type="match status" value="1"/>
</dbReference>
<keyword evidence="9" id="KW-0547">Nucleotide-binding</keyword>